<evidence type="ECO:0000256" key="1">
    <source>
        <dbReference type="ARBA" id="ARBA00022714"/>
    </source>
</evidence>
<dbReference type="InterPro" id="IPR006058">
    <property type="entry name" value="2Fe2S_fd_BS"/>
</dbReference>
<reference evidence="6" key="1">
    <citation type="journal article" date="2021" name="Nat. Commun.">
        <title>Genetic determinants of endophytism in the Arabidopsis root mycobiome.</title>
        <authorList>
            <person name="Mesny F."/>
            <person name="Miyauchi S."/>
            <person name="Thiergart T."/>
            <person name="Pickel B."/>
            <person name="Atanasova L."/>
            <person name="Karlsson M."/>
            <person name="Huettel B."/>
            <person name="Barry K.W."/>
            <person name="Haridas S."/>
            <person name="Chen C."/>
            <person name="Bauer D."/>
            <person name="Andreopoulos W."/>
            <person name="Pangilinan J."/>
            <person name="LaButti K."/>
            <person name="Riley R."/>
            <person name="Lipzen A."/>
            <person name="Clum A."/>
            <person name="Drula E."/>
            <person name="Henrissat B."/>
            <person name="Kohler A."/>
            <person name="Grigoriev I.V."/>
            <person name="Martin F.M."/>
            <person name="Hacquard S."/>
        </authorList>
    </citation>
    <scope>NUCLEOTIDE SEQUENCE</scope>
    <source>
        <strain evidence="6">MPI-CAGE-CH-0230</strain>
    </source>
</reference>
<dbReference type="Pfam" id="PF00175">
    <property type="entry name" value="NAD_binding_1"/>
    <property type="match status" value="1"/>
</dbReference>
<dbReference type="InterPro" id="IPR036010">
    <property type="entry name" value="2Fe-2S_ferredoxin-like_sf"/>
</dbReference>
<gene>
    <name evidence="6" type="ORF">B0I36DRAFT_249352</name>
</gene>
<keyword evidence="1" id="KW-0001">2Fe-2S</keyword>
<dbReference type="OrthoDB" id="5390at2759"/>
<evidence type="ECO:0000313" key="7">
    <source>
        <dbReference type="Proteomes" id="UP000756346"/>
    </source>
</evidence>
<dbReference type="GO" id="GO:0030170">
    <property type="term" value="F:pyridoxal phosphate binding"/>
    <property type="evidence" value="ECO:0007669"/>
    <property type="project" value="InterPro"/>
</dbReference>
<dbReference type="InterPro" id="IPR039261">
    <property type="entry name" value="FNR_nucleotide-bd"/>
</dbReference>
<dbReference type="InterPro" id="IPR011037">
    <property type="entry name" value="Pyrv_Knase-like_insert_dom_sf"/>
</dbReference>
<dbReference type="GeneID" id="70180014"/>
<dbReference type="InterPro" id="IPR001041">
    <property type="entry name" value="2Fe-2S_ferredoxin-type"/>
</dbReference>
<name>A0A9P8Y2E9_9PEZI</name>
<feature type="domain" description="FAD-binding FR-type" evidence="5">
    <location>
        <begin position="252"/>
        <end position="353"/>
    </location>
</feature>
<dbReference type="PANTHER" id="PTHR30212:SF2">
    <property type="entry name" value="PROTEIN YIIM"/>
    <property type="match status" value="1"/>
</dbReference>
<organism evidence="6 7">
    <name type="scientific">Microdochium trichocladiopsis</name>
    <dbReference type="NCBI Taxonomy" id="1682393"/>
    <lineage>
        <taxon>Eukaryota</taxon>
        <taxon>Fungi</taxon>
        <taxon>Dikarya</taxon>
        <taxon>Ascomycota</taxon>
        <taxon>Pezizomycotina</taxon>
        <taxon>Sordariomycetes</taxon>
        <taxon>Xylariomycetidae</taxon>
        <taxon>Xylariales</taxon>
        <taxon>Microdochiaceae</taxon>
        <taxon>Microdochium</taxon>
    </lineage>
</organism>
<dbReference type="AlphaFoldDB" id="A0A9P8Y2E9"/>
<dbReference type="Gene3D" id="3.10.20.30">
    <property type="match status" value="1"/>
</dbReference>
<keyword evidence="7" id="KW-1185">Reference proteome</keyword>
<dbReference type="CDD" id="cd06185">
    <property type="entry name" value="PDR_like"/>
    <property type="match status" value="1"/>
</dbReference>
<dbReference type="Pfam" id="PF03473">
    <property type="entry name" value="MOSC"/>
    <property type="match status" value="1"/>
</dbReference>
<dbReference type="EMBL" id="JAGTJQ010000008">
    <property type="protein sequence ID" value="KAH7025942.1"/>
    <property type="molecule type" value="Genomic_DNA"/>
</dbReference>
<dbReference type="Gene3D" id="3.40.50.80">
    <property type="entry name" value="Nucleotide-binding domain of ferredoxin-NADP reductase (FNR) module"/>
    <property type="match status" value="1"/>
</dbReference>
<dbReference type="PROSITE" id="PS51384">
    <property type="entry name" value="FAD_FR"/>
    <property type="match status" value="1"/>
</dbReference>
<keyword evidence="1" id="KW-0479">Metal-binding</keyword>
<dbReference type="GO" id="GO:0030151">
    <property type="term" value="F:molybdenum ion binding"/>
    <property type="evidence" value="ECO:0007669"/>
    <property type="project" value="InterPro"/>
</dbReference>
<protein>
    <submittedName>
        <fullName evidence="6">MOSC domain-containing protein</fullName>
    </submittedName>
</protein>
<dbReference type="PRINTS" id="PR00409">
    <property type="entry name" value="PHDIOXRDTASE"/>
</dbReference>
<dbReference type="GO" id="GO:0016491">
    <property type="term" value="F:oxidoreductase activity"/>
    <property type="evidence" value="ECO:0007669"/>
    <property type="project" value="InterPro"/>
</dbReference>
<evidence type="ECO:0000259" key="3">
    <source>
        <dbReference type="PROSITE" id="PS51085"/>
    </source>
</evidence>
<proteinExistence type="predicted"/>
<dbReference type="RefSeq" id="XP_046009159.1">
    <property type="nucleotide sequence ID" value="XM_046150468.1"/>
</dbReference>
<evidence type="ECO:0000313" key="6">
    <source>
        <dbReference type="EMBL" id="KAH7025942.1"/>
    </source>
</evidence>
<dbReference type="SUPFAM" id="SSF63380">
    <property type="entry name" value="Riboflavin synthase domain-like"/>
    <property type="match status" value="1"/>
</dbReference>
<dbReference type="GO" id="GO:0051537">
    <property type="term" value="F:2 iron, 2 sulfur cluster binding"/>
    <property type="evidence" value="ECO:0007669"/>
    <property type="project" value="UniProtKB-KW"/>
</dbReference>
<comment type="caution">
    <text evidence="6">The sequence shown here is derived from an EMBL/GenBank/DDBJ whole genome shotgun (WGS) entry which is preliminary data.</text>
</comment>
<sequence>MGDAGQHAADLSAAFERDVILEVRSSKMKTMPGLSIQTGIDKQIRHGRVPVSTLGLDEDEHDLIFHGGLDKAVHGYCSSHYPSWRKEFPDAAERFKPGAFGENLVTAHMNERNVCIGDIMSVGTDGLVLQVSLPRQPCFKLNHRFQLKNFAPNTYKLSRTGWYYRVLQPGSVQAGDEIRLQERRWPGWTIERVQEYLHRKQDDAKMNAALAQVTDMGDESRGAFQQRVAKLEAKRKREARGEQAEAETGPVAKWHKYKLVEKKPETPRIASLVFEALEQDPEVKEAAYGSHIRLRLPSGLLRSYSIVDGNANRFELGVALETPSRGGSVYLHQSIQPGDVIEAALPKADAKPQGTKSNHVFIVGGVGITAFLKLIEGYRGIHWNTVVHYGVRSRDDIPFRSRVDAIGGGDDDDKSLTVYDASAGERMDIAQIVAGLSWNSHLYVCGPPRMMDAARRAATAAGLKEEDMHFEAFAADTTGDPFEVEVVNRGNKMLQVGSDDTLLEVLRRELGPGQQDQDGEHRGAQIDSSCEVGNCGTCKITLKSGNVDHRGTALLDDEKQTSLLSCVSRGIGRIAIEI</sequence>
<dbReference type="Gene3D" id="2.40.30.10">
    <property type="entry name" value="Translation factors"/>
    <property type="match status" value="1"/>
</dbReference>
<feature type="domain" description="MOSC" evidence="4">
    <location>
        <begin position="43"/>
        <end position="181"/>
    </location>
</feature>
<dbReference type="PROSITE" id="PS51340">
    <property type="entry name" value="MOSC"/>
    <property type="match status" value="1"/>
</dbReference>
<dbReference type="Proteomes" id="UP000756346">
    <property type="component" value="Unassembled WGS sequence"/>
</dbReference>
<dbReference type="Pfam" id="PF00111">
    <property type="entry name" value="Fer2"/>
    <property type="match status" value="1"/>
</dbReference>
<dbReference type="Gene3D" id="2.40.33.20">
    <property type="entry name" value="PK beta-barrel domain-like"/>
    <property type="match status" value="1"/>
</dbReference>
<keyword evidence="1" id="KW-0408">Iron</keyword>
<evidence type="ECO:0000259" key="5">
    <source>
        <dbReference type="PROSITE" id="PS51384"/>
    </source>
</evidence>
<keyword evidence="2" id="KW-0411">Iron-sulfur</keyword>
<dbReference type="InterPro" id="IPR005302">
    <property type="entry name" value="MoCF_Sase_C"/>
</dbReference>
<dbReference type="InterPro" id="IPR052353">
    <property type="entry name" value="Benzoxazolinone_Detox_Enz"/>
</dbReference>
<dbReference type="InterPro" id="IPR017938">
    <property type="entry name" value="Riboflavin_synthase-like_b-brl"/>
</dbReference>
<evidence type="ECO:0000259" key="4">
    <source>
        <dbReference type="PROSITE" id="PS51340"/>
    </source>
</evidence>
<dbReference type="PANTHER" id="PTHR30212">
    <property type="entry name" value="PROTEIN YIIM"/>
    <property type="match status" value="1"/>
</dbReference>
<dbReference type="PROSITE" id="PS00197">
    <property type="entry name" value="2FE2S_FER_1"/>
    <property type="match status" value="1"/>
</dbReference>
<dbReference type="CDD" id="cd00207">
    <property type="entry name" value="fer2"/>
    <property type="match status" value="1"/>
</dbReference>
<dbReference type="PROSITE" id="PS51085">
    <property type="entry name" value="2FE2S_FER_2"/>
    <property type="match status" value="1"/>
</dbReference>
<dbReference type="InterPro" id="IPR001433">
    <property type="entry name" value="OxRdtase_FAD/NAD-bd"/>
</dbReference>
<accession>A0A9P8Y2E9</accession>
<dbReference type="SUPFAM" id="SSF52343">
    <property type="entry name" value="Ferredoxin reductase-like, C-terminal NADP-linked domain"/>
    <property type="match status" value="1"/>
</dbReference>
<dbReference type="SUPFAM" id="SSF50800">
    <property type="entry name" value="PK beta-barrel domain-like"/>
    <property type="match status" value="1"/>
</dbReference>
<evidence type="ECO:0000256" key="2">
    <source>
        <dbReference type="ARBA" id="ARBA00023014"/>
    </source>
</evidence>
<dbReference type="InterPro" id="IPR017927">
    <property type="entry name" value="FAD-bd_FR_type"/>
</dbReference>
<feature type="domain" description="2Fe-2S ferredoxin-type" evidence="3">
    <location>
        <begin position="482"/>
        <end position="578"/>
    </location>
</feature>
<dbReference type="SUPFAM" id="SSF54292">
    <property type="entry name" value="2Fe-2S ferredoxin-like"/>
    <property type="match status" value="1"/>
</dbReference>
<dbReference type="InterPro" id="IPR012675">
    <property type="entry name" value="Beta-grasp_dom_sf"/>
</dbReference>